<feature type="compositionally biased region" description="Basic residues" evidence="1">
    <location>
        <begin position="58"/>
        <end position="74"/>
    </location>
</feature>
<gene>
    <name evidence="2" type="ORF">FHS33_000580</name>
</gene>
<name>A0AA40S944_9ACTN</name>
<dbReference type="EMBL" id="JACJIE010000001">
    <property type="protein sequence ID" value="MBA8942191.1"/>
    <property type="molecule type" value="Genomic_DNA"/>
</dbReference>
<evidence type="ECO:0000256" key="1">
    <source>
        <dbReference type="SAM" id="MobiDB-lite"/>
    </source>
</evidence>
<sequence length="82" mass="8505">MTAAHARPPVIVLDLGGTKIAAVLVGGDGTVLVGGGGTVLARHARPTSAREGGARPYWTRRPRPPGRSGHRTPRRSAWPPPA</sequence>
<evidence type="ECO:0000313" key="3">
    <source>
        <dbReference type="Proteomes" id="UP000530412"/>
    </source>
</evidence>
<reference evidence="2 3" key="1">
    <citation type="submission" date="2020-08" db="EMBL/GenBank/DDBJ databases">
        <title>Genomic Encyclopedia of Type Strains, Phase III (KMG-III): the genomes of soil and plant-associated and newly described type strains.</title>
        <authorList>
            <person name="Whitman W."/>
        </authorList>
    </citation>
    <scope>NUCLEOTIDE SEQUENCE [LARGE SCALE GENOMIC DNA]</scope>
    <source>
        <strain evidence="2 3">CECT 3271</strain>
    </source>
</reference>
<evidence type="ECO:0000313" key="2">
    <source>
        <dbReference type="EMBL" id="MBA8942191.1"/>
    </source>
</evidence>
<accession>A0AA40S944</accession>
<organism evidence="2 3">
    <name type="scientific">Streptomyces calvus</name>
    <dbReference type="NCBI Taxonomy" id="67282"/>
    <lineage>
        <taxon>Bacteria</taxon>
        <taxon>Bacillati</taxon>
        <taxon>Actinomycetota</taxon>
        <taxon>Actinomycetes</taxon>
        <taxon>Kitasatosporales</taxon>
        <taxon>Streptomycetaceae</taxon>
        <taxon>Streptomyces</taxon>
    </lineage>
</organism>
<evidence type="ECO:0008006" key="4">
    <source>
        <dbReference type="Google" id="ProtNLM"/>
    </source>
</evidence>
<protein>
    <recommendedName>
        <fullName evidence="4">ROK family protein</fullName>
    </recommendedName>
</protein>
<dbReference type="Proteomes" id="UP000530412">
    <property type="component" value="Unassembled WGS sequence"/>
</dbReference>
<proteinExistence type="predicted"/>
<comment type="caution">
    <text evidence="2">The sequence shown here is derived from an EMBL/GenBank/DDBJ whole genome shotgun (WGS) entry which is preliminary data.</text>
</comment>
<feature type="region of interest" description="Disordered" evidence="1">
    <location>
        <begin position="43"/>
        <end position="82"/>
    </location>
</feature>
<dbReference type="AlphaFoldDB" id="A0AA40S944"/>